<dbReference type="EMBL" id="CM039172">
    <property type="protein sequence ID" value="KAH9781341.1"/>
    <property type="molecule type" value="Genomic_DNA"/>
</dbReference>
<gene>
    <name evidence="1" type="ORF">KPL71_008424</name>
</gene>
<dbReference type="Proteomes" id="UP000829398">
    <property type="component" value="Chromosome 3"/>
</dbReference>
<name>A0ACB8M701_CITSI</name>
<protein>
    <submittedName>
        <fullName evidence="1">Retrovirus-related pol polyprotein from transposon TNT 1-94-like protein</fullName>
    </submittedName>
</protein>
<reference evidence="2" key="1">
    <citation type="journal article" date="2023" name="Hortic. Res.">
        <title>A chromosome-level phased genome enabling allele-level studies in sweet orange: a case study on citrus Huanglongbing tolerance.</title>
        <authorList>
            <person name="Wu B."/>
            <person name="Yu Q."/>
            <person name="Deng Z."/>
            <person name="Duan Y."/>
            <person name="Luo F."/>
            <person name="Gmitter F. Jr."/>
        </authorList>
    </citation>
    <scope>NUCLEOTIDE SEQUENCE [LARGE SCALE GENOMIC DNA]</scope>
    <source>
        <strain evidence="2">cv. Valencia</strain>
    </source>
</reference>
<sequence length="951" mass="108488">MVEGETSRIGERSTETISGDTSGGRRDLSNRYSTPVIRGQKIDVEKFDGKINFGMWRREVMDALIQIDLNVVLKNKRHLYDEEIWDCMNEKACGQIRSCLTKEVKYLVKDEECAMTLWRTLEEKYLLKSPENRLHAMSQVYGFQMKPGVSMHDHVSRFEKLLANLKNLDEDIKDEVKAMILLHSLPEEYSHFVTILIYGKSVIIFKDVYTALTNLEIQNNNKNFERASSEALVSRDWAMEKQKKRGGKNSRSKSRSRNIARDECAFCHEKGHWRKDCPKAQKRDGKKPAATNMAWKDEDSDYSLSITLAAYVASSSEWILDTRATYHLCPIKEWFTDFRNLESGAVVMGNDQPCRTMGIGTIRLKMFDGMIRELKEVRFVPTLKKILISVGALEAKGYKVTIEDGIMKFTHGAMVILQGVRRHNLYYLKGGTIDEANVVEAHSKKTRVKFGMGNHDTREIHEYVHSDVWGPTKTASIGGSHYFVAFVDDFSRRVWVYTMRAKDKAEVVSYASHLVNRLPSAAIGGKTPMKMWSGKHAQDYDSLHIFGCPTYYHVKYGKLEPRAKKAIFVRFKGGVKGFKLWDLEDKKFVSSRDVTSDEASMMKALSSQQVENKTTEVLQRVEFDATPYVPVTSTSNKGSTMEVTPRVEEKVVSSDVPQNEETIDDVDNNDFIATMRPRREIKKSGWLTKDMVVAYALSVIDDDIPNTFGESLRSSESDQWKLAMEEEMKSLHQNQTWEFLELPKGKRAIGNKWVYTKKQGSPNQSTPRYKARLVAKGFVQREGIDYNEVFSPVVKHIFIRILLALVVEYELELAQLDVKMVFLHGDLEEEIYMIQPCGFRVAGKENHVCRYQEERDYMARVPYASVVVDIGLLFKKDCGQQCVGYCDSDFAGDLDKRRSTTGYVFTLGGGPVSWRSILQSIIALSTTEAEYMAATEAVKEAIWLKGLLGDL</sequence>
<keyword evidence="2" id="KW-1185">Reference proteome</keyword>
<accession>A0ACB8M701</accession>
<organism evidence="1 2">
    <name type="scientific">Citrus sinensis</name>
    <name type="common">Sweet orange</name>
    <name type="synonym">Citrus aurantium var. sinensis</name>
    <dbReference type="NCBI Taxonomy" id="2711"/>
    <lineage>
        <taxon>Eukaryota</taxon>
        <taxon>Viridiplantae</taxon>
        <taxon>Streptophyta</taxon>
        <taxon>Embryophyta</taxon>
        <taxon>Tracheophyta</taxon>
        <taxon>Spermatophyta</taxon>
        <taxon>Magnoliopsida</taxon>
        <taxon>eudicotyledons</taxon>
        <taxon>Gunneridae</taxon>
        <taxon>Pentapetalae</taxon>
        <taxon>rosids</taxon>
        <taxon>malvids</taxon>
        <taxon>Sapindales</taxon>
        <taxon>Rutaceae</taxon>
        <taxon>Aurantioideae</taxon>
        <taxon>Citrus</taxon>
    </lineage>
</organism>
<proteinExistence type="predicted"/>
<comment type="caution">
    <text evidence="1">The sequence shown here is derived from an EMBL/GenBank/DDBJ whole genome shotgun (WGS) entry which is preliminary data.</text>
</comment>
<evidence type="ECO:0000313" key="1">
    <source>
        <dbReference type="EMBL" id="KAH9781341.1"/>
    </source>
</evidence>
<evidence type="ECO:0000313" key="2">
    <source>
        <dbReference type="Proteomes" id="UP000829398"/>
    </source>
</evidence>